<dbReference type="PROSITE" id="PS50048">
    <property type="entry name" value="ZN2_CY6_FUNGAL_2"/>
    <property type="match status" value="1"/>
</dbReference>
<dbReference type="GO" id="GO:0097320">
    <property type="term" value="P:plasma membrane tubulation"/>
    <property type="evidence" value="ECO:0007669"/>
    <property type="project" value="TreeGrafter"/>
</dbReference>
<keyword evidence="4" id="KW-1185">Reference proteome</keyword>
<name>A0A9P6WQI8_9ASCO</name>
<dbReference type="SUPFAM" id="SSF57701">
    <property type="entry name" value="Zn2/Cys6 DNA-binding domain"/>
    <property type="match status" value="1"/>
</dbReference>
<evidence type="ECO:0000259" key="2">
    <source>
        <dbReference type="PROSITE" id="PS50048"/>
    </source>
</evidence>
<dbReference type="SUPFAM" id="SSF103657">
    <property type="entry name" value="BAR/IMD domain-like"/>
    <property type="match status" value="1"/>
</dbReference>
<gene>
    <name evidence="3" type="ORF">C6P40_000039</name>
</gene>
<dbReference type="Gene3D" id="1.20.1270.60">
    <property type="entry name" value="Arfaptin homology (AH) domain/BAR domain"/>
    <property type="match status" value="1"/>
</dbReference>
<dbReference type="PROSITE" id="PS00463">
    <property type="entry name" value="ZN2_CY6_FUNGAL_1"/>
    <property type="match status" value="1"/>
</dbReference>
<comment type="caution">
    <text evidence="3">The sequence shown here is derived from an EMBL/GenBank/DDBJ whole genome shotgun (WGS) entry which is preliminary data.</text>
</comment>
<sequence length="1306" mass="151298">MSLRGVGKALYRTPHQLFGQKTGEDVVFKQWEHDIKSALSGLEYLKLENHKWKKFWIATITNFIQIIDIFRDLHCELEHHKNKGKGKDNSKIDKNEEFTSITIHELEQAGKLATILLEKITMITDNASDSFVAKCNGMIETLKGAEKLITKRYHKKIDYDMSTNKVDSSLKNLQTDKDRVKLETQQEKLTETEIIYKDLNDKIKIIIPEILSNLSEFINKLTFKLYYSNLDILEFIQRNLEKFDRIHGISNNSKLLLYDDIISDFNGLYSQSQSKLESLGLFKEFRNFRNKNITEKTVEQVNNVAGTVVESTVNFTSTIYTKASKPNQKLSMSLNTFKIDNPVHPYDKHGMFTTALDPIEFIKSVDLSMQLSESDIKELSVDYTEQYNDTSVNSHTNEKEKYEEDEDESDIDSDHSIGADGQSVRSEKLSVAGTEWMKPLRNSTLNNTNNHYNNKINIPGSGSDSINTESDVTSNFAASIGFNSSLPSKERSRISSLKIDSKTETFKYVNVTIDNITKRMYLVVTTPQIDAAPVTTSKMNNVNQPLQSVNYINSFPKHFTNAINNNFDDTSIRTFRRKHKNSKNGCLICKQRKIKCDENLPICLFCEKRGLSCSYSTITPFQAHIIIESHAKRNKRPYKQDNATTIYDLNYSFSQKSNKLDKSIYNETSISSSENSLDFISDNEICHVGNHNYSNNNETNNYSVYNVNDFEGFMLPKSMRNNMNLNNNNNNNIFSKQQKQDSEYIRIKSVYSPNEFQDSNYNNNNTVINLDLIPLYPNFKKSNRIFNINKKFIILTLDEFIENSMTVLKSLHKNDLNTIQKLHKGKSLDTVLIGNFYKSLNISQLFDNLLRNSFLLLSIDYYKNTILKQRILKWVNYKTKIKISCECENSSLNLIDKTISLIKSDYLPYFHEFSIGLVTRFAGCFFVLNDCLGYHFKSGYKYEMSIEDSNNAVKSAGIFITGLYSIIMEKSRDEILTSGLNIISAHIISIFKKLLIKGYPIKIIDEFRRIIDKFSNIFANNIDFENLKLFCEKHSKFLSLNINENSLLGYNNYYLIKILNSFQKIVPFDAYNLSINEINKFKDRENEIVIYLFYYTLGYILDAIVSAPEVSSTGSFIGTGWNMRNFDNIPELVQFINIIKDKKLKLTSIYLIRTITFLKNRRTYYMNYLSNFTIDDLLDEDDDLTINQRYLRLRKFKEDGIMNEIYLKSLLIDKGNFIEKDNYPSVGNKKYNKNLNNIKIMNYFNDNEDLLIEDFIKNNNGMFSLDYDASNDLSNNKAIAQRAVFVDGFQIKVLWKLSRYIRINNL</sequence>
<dbReference type="PANTHER" id="PTHR47174:SF1">
    <property type="entry name" value="REDUCED VIABILITY UPON STARVATION PROTEIN 167"/>
    <property type="match status" value="1"/>
</dbReference>
<dbReference type="GO" id="GO:0000981">
    <property type="term" value="F:DNA-binding transcription factor activity, RNA polymerase II-specific"/>
    <property type="evidence" value="ECO:0007669"/>
    <property type="project" value="InterPro"/>
</dbReference>
<dbReference type="InterPro" id="IPR001138">
    <property type="entry name" value="Zn2Cys6_DnaBD"/>
</dbReference>
<accession>A0A9P6WQI8</accession>
<organism evidence="3 4">
    <name type="scientific">Pichia californica</name>
    <dbReference type="NCBI Taxonomy" id="460514"/>
    <lineage>
        <taxon>Eukaryota</taxon>
        <taxon>Fungi</taxon>
        <taxon>Dikarya</taxon>
        <taxon>Ascomycota</taxon>
        <taxon>Saccharomycotina</taxon>
        <taxon>Pichiomycetes</taxon>
        <taxon>Pichiales</taxon>
        <taxon>Pichiaceae</taxon>
        <taxon>Pichia</taxon>
    </lineage>
</organism>
<dbReference type="GO" id="GO:0051666">
    <property type="term" value="P:actin cortical patch localization"/>
    <property type="evidence" value="ECO:0007669"/>
    <property type="project" value="InterPro"/>
</dbReference>
<dbReference type="Proteomes" id="UP000697127">
    <property type="component" value="Unassembled WGS sequence"/>
</dbReference>
<protein>
    <recommendedName>
        <fullName evidence="2">Zn(2)-C6 fungal-type domain-containing protein</fullName>
    </recommendedName>
</protein>
<reference evidence="3" key="1">
    <citation type="submission" date="2020-11" db="EMBL/GenBank/DDBJ databases">
        <title>Kefir isolates.</title>
        <authorList>
            <person name="Marcisauskas S."/>
            <person name="Kim Y."/>
            <person name="Blasche S."/>
        </authorList>
    </citation>
    <scope>NUCLEOTIDE SEQUENCE</scope>
    <source>
        <strain evidence="3">Olga-1</strain>
    </source>
</reference>
<dbReference type="SMART" id="SM00066">
    <property type="entry name" value="GAL4"/>
    <property type="match status" value="1"/>
</dbReference>
<evidence type="ECO:0000313" key="4">
    <source>
        <dbReference type="Proteomes" id="UP000697127"/>
    </source>
</evidence>
<dbReference type="GO" id="GO:0008289">
    <property type="term" value="F:lipid binding"/>
    <property type="evidence" value="ECO:0007669"/>
    <property type="project" value="TreeGrafter"/>
</dbReference>
<dbReference type="GO" id="GO:0030479">
    <property type="term" value="C:actin cortical patch"/>
    <property type="evidence" value="ECO:0007669"/>
    <property type="project" value="TreeGrafter"/>
</dbReference>
<dbReference type="EMBL" id="PUHW01000001">
    <property type="protein sequence ID" value="KAG0691422.1"/>
    <property type="molecule type" value="Genomic_DNA"/>
</dbReference>
<feature type="domain" description="Zn(2)-C6 fungal-type" evidence="2">
    <location>
        <begin position="585"/>
        <end position="615"/>
    </location>
</feature>
<dbReference type="CDD" id="cd00067">
    <property type="entry name" value="GAL4"/>
    <property type="match status" value="1"/>
</dbReference>
<dbReference type="Gene3D" id="4.10.240.10">
    <property type="entry name" value="Zn(2)-C6 fungal-type DNA-binding domain"/>
    <property type="match status" value="1"/>
</dbReference>
<dbReference type="GO" id="GO:0008270">
    <property type="term" value="F:zinc ion binding"/>
    <property type="evidence" value="ECO:0007669"/>
    <property type="project" value="InterPro"/>
</dbReference>
<feature type="region of interest" description="Disordered" evidence="1">
    <location>
        <begin position="387"/>
        <end position="425"/>
    </location>
</feature>
<proteinExistence type="predicted"/>
<dbReference type="PANTHER" id="PTHR47174">
    <property type="entry name" value="BRIDGING INTEGRATOR 3"/>
    <property type="match status" value="1"/>
</dbReference>
<dbReference type="InterPro" id="IPR046982">
    <property type="entry name" value="BIN3/RVS161-like"/>
</dbReference>
<dbReference type="InterPro" id="IPR027267">
    <property type="entry name" value="AH/BAR_dom_sf"/>
</dbReference>
<dbReference type="InterPro" id="IPR036864">
    <property type="entry name" value="Zn2-C6_fun-type_DNA-bd_sf"/>
</dbReference>
<dbReference type="GO" id="GO:1990528">
    <property type="term" value="C:Rvs161p-Rvs167p complex"/>
    <property type="evidence" value="ECO:0007669"/>
    <property type="project" value="TreeGrafter"/>
</dbReference>
<evidence type="ECO:0000256" key="1">
    <source>
        <dbReference type="SAM" id="MobiDB-lite"/>
    </source>
</evidence>
<evidence type="ECO:0000313" key="3">
    <source>
        <dbReference type="EMBL" id="KAG0691422.1"/>
    </source>
</evidence>
<dbReference type="Pfam" id="PF00172">
    <property type="entry name" value="Zn_clus"/>
    <property type="match status" value="1"/>
</dbReference>
<dbReference type="GO" id="GO:0006897">
    <property type="term" value="P:endocytosis"/>
    <property type="evidence" value="ECO:0007669"/>
    <property type="project" value="InterPro"/>
</dbReference>
<dbReference type="GO" id="GO:0031097">
    <property type="term" value="C:medial cortex"/>
    <property type="evidence" value="ECO:0007669"/>
    <property type="project" value="TreeGrafter"/>
</dbReference>
<dbReference type="GO" id="GO:0043332">
    <property type="term" value="C:mating projection tip"/>
    <property type="evidence" value="ECO:0007669"/>
    <property type="project" value="TreeGrafter"/>
</dbReference>